<name>A0A2I1HE07_9GLOM</name>
<dbReference type="AlphaFoldDB" id="A0A2I1HE07"/>
<keyword evidence="1" id="KW-0175">Coiled coil</keyword>
<organism evidence="2 3">
    <name type="scientific">Rhizophagus irregularis</name>
    <dbReference type="NCBI Taxonomy" id="588596"/>
    <lineage>
        <taxon>Eukaryota</taxon>
        <taxon>Fungi</taxon>
        <taxon>Fungi incertae sedis</taxon>
        <taxon>Mucoromycota</taxon>
        <taxon>Glomeromycotina</taxon>
        <taxon>Glomeromycetes</taxon>
        <taxon>Glomerales</taxon>
        <taxon>Glomeraceae</taxon>
        <taxon>Rhizophagus</taxon>
    </lineage>
</organism>
<feature type="coiled-coil region" evidence="1">
    <location>
        <begin position="246"/>
        <end position="311"/>
    </location>
</feature>
<protein>
    <submittedName>
        <fullName evidence="2">Uncharacterized protein</fullName>
    </submittedName>
</protein>
<comment type="caution">
    <text evidence="2">The sequence shown here is derived from an EMBL/GenBank/DDBJ whole genome shotgun (WGS) entry which is preliminary data.</text>
</comment>
<dbReference type="Proteomes" id="UP000234323">
    <property type="component" value="Unassembled WGS sequence"/>
</dbReference>
<reference evidence="2 3" key="1">
    <citation type="submission" date="2015-10" db="EMBL/GenBank/DDBJ databases">
        <title>Genome analyses suggest a sexual origin of heterokaryosis in a supposedly ancient asexual fungus.</title>
        <authorList>
            <person name="Ropars J."/>
            <person name="Sedzielewska K."/>
            <person name="Noel J."/>
            <person name="Charron P."/>
            <person name="Farinelli L."/>
            <person name="Marton T."/>
            <person name="Kruger M."/>
            <person name="Pelin A."/>
            <person name="Brachmann A."/>
            <person name="Corradi N."/>
        </authorList>
    </citation>
    <scope>NUCLEOTIDE SEQUENCE [LARGE SCALE GENOMIC DNA]</scope>
    <source>
        <strain evidence="2 3">A4</strain>
    </source>
</reference>
<evidence type="ECO:0000256" key="1">
    <source>
        <dbReference type="SAM" id="Coils"/>
    </source>
</evidence>
<keyword evidence="3" id="KW-1185">Reference proteome</keyword>
<sequence>MSQLPFNEKTLTKRVYPSGFYKPRSQRKKTCLASQLILPKNPLTELQQQNTPQFSSQQHQQEVIQPLQSLQQQNIHPQLRQQDVFSQILPQGQYVHQQYENNPQLYGLLPPISPELEEIQDETSFAKRKDNCEQGQDLNEKSGGWEINEIKILLDYLKENFSFWFKGNKTKFYNNIAKSILPNKEANAIKGKLSHLIKKYEKIKKHNNQSSIDRKDWCWYDQLDEIFGTRENITPSFLANKFISIIDEEETEIKKERHKKQKKKLEKNHELERERIEAEKERWAYEKEKAITERERAKMEFELRMKELELRYQKKNWCF</sequence>
<proteinExistence type="predicted"/>
<dbReference type="EMBL" id="LLXI01002439">
    <property type="protein sequence ID" value="PKY57123.1"/>
    <property type="molecule type" value="Genomic_DNA"/>
</dbReference>
<dbReference type="VEuPathDB" id="FungiDB:RhiirA1_510645"/>
<dbReference type="VEuPathDB" id="FungiDB:FUN_013052"/>
<dbReference type="VEuPathDB" id="FungiDB:RhiirFUN_016366"/>
<gene>
    <name evidence="2" type="ORF">RhiirA4_477970</name>
</gene>
<accession>A0A2I1HE07</accession>
<evidence type="ECO:0000313" key="2">
    <source>
        <dbReference type="EMBL" id="PKY57123.1"/>
    </source>
</evidence>
<evidence type="ECO:0000313" key="3">
    <source>
        <dbReference type="Proteomes" id="UP000234323"/>
    </source>
</evidence>